<name>A0AAJ8MHX8_9TREE</name>
<dbReference type="KEGG" id="kdj:28968207"/>
<evidence type="ECO:0000313" key="3">
    <source>
        <dbReference type="Proteomes" id="UP000078595"/>
    </source>
</evidence>
<dbReference type="CDD" id="cd07067">
    <property type="entry name" value="HP_PGM_like"/>
    <property type="match status" value="1"/>
</dbReference>
<dbReference type="Proteomes" id="UP000078595">
    <property type="component" value="Chromosome 5"/>
</dbReference>
<sequence length="228" mass="25371">MTNATSKILHLTRHSQAEHNVAEDYTILDASLTELGRSQSQELYELTKDTIQKTAQLIVSSPLRRPMETMLIAFNDLKERLDAQGQGVILLDTLQEIEGKPCDTPLFPVDVLKSSNGGIFSALDFSTLSEGYASKTGIFDPVNGSERARQVRRWLRDRPEMEIVVVAHGDILRYLVDGQQSTRRWDNAELKAFTFVSEDDDNASLVAATNSIKPQDATDQPTSSQMEG</sequence>
<dbReference type="GO" id="GO:0005737">
    <property type="term" value="C:cytoplasm"/>
    <property type="evidence" value="ECO:0007669"/>
    <property type="project" value="TreeGrafter"/>
</dbReference>
<organism evidence="2 3">
    <name type="scientific">Kwoniella dejecticola CBS 10117</name>
    <dbReference type="NCBI Taxonomy" id="1296121"/>
    <lineage>
        <taxon>Eukaryota</taxon>
        <taxon>Fungi</taxon>
        <taxon>Dikarya</taxon>
        <taxon>Basidiomycota</taxon>
        <taxon>Agaricomycotina</taxon>
        <taxon>Tremellomycetes</taxon>
        <taxon>Tremellales</taxon>
        <taxon>Cryptococcaceae</taxon>
        <taxon>Kwoniella</taxon>
    </lineage>
</organism>
<dbReference type="RefSeq" id="XP_018263018.2">
    <property type="nucleotide sequence ID" value="XM_018407807.2"/>
</dbReference>
<evidence type="ECO:0000313" key="2">
    <source>
        <dbReference type="EMBL" id="WWC61928.1"/>
    </source>
</evidence>
<feature type="region of interest" description="Disordered" evidence="1">
    <location>
        <begin position="206"/>
        <end position="228"/>
    </location>
</feature>
<accession>A0AAJ8MHX8</accession>
<evidence type="ECO:0000256" key="1">
    <source>
        <dbReference type="SAM" id="MobiDB-lite"/>
    </source>
</evidence>
<dbReference type="InterPro" id="IPR050275">
    <property type="entry name" value="PGM_Phosphatase"/>
</dbReference>
<dbReference type="Gene3D" id="3.40.50.1240">
    <property type="entry name" value="Phosphoglycerate mutase-like"/>
    <property type="match status" value="1"/>
</dbReference>
<dbReference type="EMBL" id="CP144534">
    <property type="protein sequence ID" value="WWC61928.1"/>
    <property type="molecule type" value="Genomic_DNA"/>
</dbReference>
<gene>
    <name evidence="2" type="ORF">I303_104514</name>
</gene>
<dbReference type="Pfam" id="PF00300">
    <property type="entry name" value="His_Phos_1"/>
    <property type="match status" value="1"/>
</dbReference>
<dbReference type="GeneID" id="28968207"/>
<proteinExistence type="predicted"/>
<feature type="compositionally biased region" description="Polar residues" evidence="1">
    <location>
        <begin position="207"/>
        <end position="228"/>
    </location>
</feature>
<dbReference type="PANTHER" id="PTHR48100">
    <property type="entry name" value="BROAD-SPECIFICITY PHOSPHATASE YOR283W-RELATED"/>
    <property type="match status" value="1"/>
</dbReference>
<dbReference type="SMART" id="SM00855">
    <property type="entry name" value="PGAM"/>
    <property type="match status" value="1"/>
</dbReference>
<dbReference type="InterPro" id="IPR013078">
    <property type="entry name" value="His_Pase_superF_clade-1"/>
</dbReference>
<dbReference type="PANTHER" id="PTHR48100:SF54">
    <property type="entry name" value="PHOSPHATASE SPAC5H10.03-RELATED"/>
    <property type="match status" value="1"/>
</dbReference>
<dbReference type="InterPro" id="IPR029033">
    <property type="entry name" value="His_PPase_superfam"/>
</dbReference>
<keyword evidence="3" id="KW-1185">Reference proteome</keyword>
<dbReference type="SUPFAM" id="SSF53254">
    <property type="entry name" value="Phosphoglycerate mutase-like"/>
    <property type="match status" value="1"/>
</dbReference>
<dbReference type="GO" id="GO:0016791">
    <property type="term" value="F:phosphatase activity"/>
    <property type="evidence" value="ECO:0007669"/>
    <property type="project" value="TreeGrafter"/>
</dbReference>
<dbReference type="AlphaFoldDB" id="A0AAJ8MHX8"/>
<protein>
    <recommendedName>
        <fullName evidence="4">Phosphoglycerate mutase</fullName>
    </recommendedName>
</protein>
<reference evidence="2" key="1">
    <citation type="submission" date="2013-07" db="EMBL/GenBank/DDBJ databases">
        <authorList>
            <consortium name="The Broad Institute Genome Sequencing Platform"/>
            <person name="Cuomo C."/>
            <person name="Litvintseva A."/>
            <person name="Chen Y."/>
            <person name="Heitman J."/>
            <person name="Sun S."/>
            <person name="Springer D."/>
            <person name="Dromer F."/>
            <person name="Young S.K."/>
            <person name="Zeng Q."/>
            <person name="Gargeya S."/>
            <person name="Fitzgerald M."/>
            <person name="Abouelleil A."/>
            <person name="Alvarado L."/>
            <person name="Berlin A.M."/>
            <person name="Chapman S.B."/>
            <person name="Dewar J."/>
            <person name="Goldberg J."/>
            <person name="Griggs A."/>
            <person name="Gujja S."/>
            <person name="Hansen M."/>
            <person name="Howarth C."/>
            <person name="Imamovic A."/>
            <person name="Larimer J."/>
            <person name="McCowan C."/>
            <person name="Murphy C."/>
            <person name="Pearson M."/>
            <person name="Priest M."/>
            <person name="Roberts A."/>
            <person name="Saif S."/>
            <person name="Shea T."/>
            <person name="Sykes S."/>
            <person name="Wortman J."/>
            <person name="Nusbaum C."/>
            <person name="Birren B."/>
        </authorList>
    </citation>
    <scope>NUCLEOTIDE SEQUENCE</scope>
    <source>
        <strain evidence="2">CBS 10117</strain>
    </source>
</reference>
<reference evidence="2" key="2">
    <citation type="submission" date="2024-02" db="EMBL/GenBank/DDBJ databases">
        <title>Comparative genomics of Cryptococcus and Kwoniella reveals pathogenesis evolution and contrasting modes of karyotype evolution via chromosome fusion or intercentromeric recombination.</title>
        <authorList>
            <person name="Coelho M.A."/>
            <person name="David-Palma M."/>
            <person name="Shea T."/>
            <person name="Bowers K."/>
            <person name="McGinley-Smith S."/>
            <person name="Mohammad A.W."/>
            <person name="Gnirke A."/>
            <person name="Yurkov A.M."/>
            <person name="Nowrousian M."/>
            <person name="Sun S."/>
            <person name="Cuomo C.A."/>
            <person name="Heitman J."/>
        </authorList>
    </citation>
    <scope>NUCLEOTIDE SEQUENCE</scope>
    <source>
        <strain evidence="2">CBS 10117</strain>
    </source>
</reference>
<evidence type="ECO:0008006" key="4">
    <source>
        <dbReference type="Google" id="ProtNLM"/>
    </source>
</evidence>